<dbReference type="GO" id="GO:0005085">
    <property type="term" value="F:guanyl-nucleotide exchange factor activity"/>
    <property type="evidence" value="ECO:0007669"/>
    <property type="project" value="TreeGrafter"/>
</dbReference>
<dbReference type="InterPro" id="IPR042528">
    <property type="entry name" value="elF-2B_alpha_N"/>
</dbReference>
<evidence type="ECO:0000256" key="3">
    <source>
        <dbReference type="ARBA" id="ARBA00022490"/>
    </source>
</evidence>
<dbReference type="Gene3D" id="1.20.120.1070">
    <property type="entry name" value="Translation initiation factor eIF-2B, N-terminal domain"/>
    <property type="match status" value="1"/>
</dbReference>
<evidence type="ECO:0000256" key="8">
    <source>
        <dbReference type="ARBA" id="ARBA00046432"/>
    </source>
</evidence>
<dbReference type="Gene3D" id="3.40.50.10470">
    <property type="entry name" value="Translation initiation factor eif-2b, domain 2"/>
    <property type="match status" value="1"/>
</dbReference>
<evidence type="ECO:0000313" key="11">
    <source>
        <dbReference type="Proteomes" id="UP001515480"/>
    </source>
</evidence>
<dbReference type="InterPro" id="IPR000649">
    <property type="entry name" value="IF-2B-related"/>
</dbReference>
<dbReference type="GO" id="GO:0005851">
    <property type="term" value="C:eukaryotic translation initiation factor 2B complex"/>
    <property type="evidence" value="ECO:0007669"/>
    <property type="project" value="TreeGrafter"/>
</dbReference>
<evidence type="ECO:0000256" key="5">
    <source>
        <dbReference type="ARBA" id="ARBA00022917"/>
    </source>
</evidence>
<comment type="similarity">
    <text evidence="2 9">Belongs to the eIF-2B alpha/beta/delta subunits family.</text>
</comment>
<reference evidence="10 11" key="1">
    <citation type="journal article" date="2024" name="Science">
        <title>Giant polyketide synthase enzymes in the biosynthesis of giant marine polyether toxins.</title>
        <authorList>
            <person name="Fallon T.R."/>
            <person name="Shende V.V."/>
            <person name="Wierzbicki I.H."/>
            <person name="Pendleton A.L."/>
            <person name="Watervoot N.F."/>
            <person name="Auber R.P."/>
            <person name="Gonzalez D.J."/>
            <person name="Wisecaver J.H."/>
            <person name="Moore B.S."/>
        </authorList>
    </citation>
    <scope>NUCLEOTIDE SEQUENCE [LARGE SCALE GENOMIC DNA]</scope>
    <source>
        <strain evidence="10 11">12B1</strain>
    </source>
</reference>
<comment type="subunit">
    <text evidence="8">Component of the translation initiation factor 2B (eIF2B) complex which is a heterodecamer of two sets of five different subunits: alpha, beta, gamma, delta and epsilon. Subunits alpha, beta and delta comprise a regulatory subcomplex and subunits epsilon and gamma comprise a catalytic subcomplex. Within the complex, the hexameric regulatory complex resides at the center, with the two heterodimeric catalytic subcomplexes bound on opposite sides.</text>
</comment>
<keyword evidence="4" id="KW-0396">Initiation factor</keyword>
<keyword evidence="5" id="KW-0648">Protein biosynthesis</keyword>
<comment type="caution">
    <text evidence="10">The sequence shown here is derived from an EMBL/GenBank/DDBJ whole genome shotgun (WGS) entry which is preliminary data.</text>
</comment>
<keyword evidence="11" id="KW-1185">Reference proteome</keyword>
<dbReference type="InterPro" id="IPR037171">
    <property type="entry name" value="NagB/RpiA_transferase-like"/>
</dbReference>
<gene>
    <name evidence="10" type="ORF">AB1Y20_007744</name>
</gene>
<protein>
    <recommendedName>
        <fullName evidence="6">Translation initiation factor eIF2B subunit alpha</fullName>
    </recommendedName>
    <alternativeName>
        <fullName evidence="7">eIF2B GDP-GTP exchange factor subunit alpha</fullName>
    </alternativeName>
</protein>
<proteinExistence type="inferred from homology"/>
<evidence type="ECO:0000256" key="2">
    <source>
        <dbReference type="ARBA" id="ARBA00007251"/>
    </source>
</evidence>
<evidence type="ECO:0000256" key="9">
    <source>
        <dbReference type="RuleBase" id="RU003814"/>
    </source>
</evidence>
<evidence type="ECO:0000256" key="1">
    <source>
        <dbReference type="ARBA" id="ARBA00004514"/>
    </source>
</evidence>
<dbReference type="Pfam" id="PF01008">
    <property type="entry name" value="IF-2B"/>
    <property type="match status" value="1"/>
</dbReference>
<dbReference type="InterPro" id="IPR051501">
    <property type="entry name" value="eIF2B_alpha/beta/delta"/>
</dbReference>
<dbReference type="Proteomes" id="UP001515480">
    <property type="component" value="Unassembled WGS sequence"/>
</dbReference>
<dbReference type="GO" id="GO:0005829">
    <property type="term" value="C:cytosol"/>
    <property type="evidence" value="ECO:0007669"/>
    <property type="project" value="UniProtKB-SubCell"/>
</dbReference>
<keyword evidence="3" id="KW-0963">Cytoplasm</keyword>
<name>A0AB34IW87_PRYPA</name>
<accession>A0AB34IW87</accession>
<comment type="subcellular location">
    <subcellularLocation>
        <location evidence="1">Cytoplasm</location>
        <location evidence="1">Cytosol</location>
    </subcellularLocation>
</comment>
<dbReference type="PANTHER" id="PTHR45860">
    <property type="entry name" value="TRANSLATION INITIATION FACTOR EIF-2B SUBUNIT ALPHA"/>
    <property type="match status" value="1"/>
</dbReference>
<evidence type="ECO:0000256" key="6">
    <source>
        <dbReference type="ARBA" id="ARBA00044208"/>
    </source>
</evidence>
<sequence>MSRDVSARYTQLLQADPASSSAAAIKALTEIVSSSSSTTIMGLRDDLIHAGQALGQRHDAPISIASLCELFVRFVTRTALETRDFEACRRLIGERGEQFALSVREAPRKIAKLGAPFVNEGGAVMTLGYSRIVTALLLEAAATKHFSVIVAESHPHGDGHRTARELLAAGVPVTMVEDAAVAYVIARCQMTLVGAEAVAESGGIINKAGTLQMAIVAHVCKRPFYVASESTKFARMFPLSQLDVPKTEQVRTHAAFVGQDPPPPQLVVEAPSRDYTPPCYITMLFTDLGVLTPSAVSDELIKLFD</sequence>
<evidence type="ECO:0000313" key="10">
    <source>
        <dbReference type="EMBL" id="KAL1508157.1"/>
    </source>
</evidence>
<dbReference type="SUPFAM" id="SSF100950">
    <property type="entry name" value="NagB/RpiA/CoA transferase-like"/>
    <property type="match status" value="1"/>
</dbReference>
<evidence type="ECO:0000256" key="4">
    <source>
        <dbReference type="ARBA" id="ARBA00022540"/>
    </source>
</evidence>
<dbReference type="AlphaFoldDB" id="A0AB34IW87"/>
<dbReference type="PANTHER" id="PTHR45860:SF1">
    <property type="entry name" value="TRANSLATION INITIATION FACTOR EIF-2B SUBUNIT ALPHA"/>
    <property type="match status" value="1"/>
</dbReference>
<dbReference type="EMBL" id="JBGBPQ010000017">
    <property type="protein sequence ID" value="KAL1508157.1"/>
    <property type="molecule type" value="Genomic_DNA"/>
</dbReference>
<dbReference type="GO" id="GO:0003743">
    <property type="term" value="F:translation initiation factor activity"/>
    <property type="evidence" value="ECO:0007669"/>
    <property type="project" value="UniProtKB-KW"/>
</dbReference>
<evidence type="ECO:0000256" key="7">
    <source>
        <dbReference type="ARBA" id="ARBA00044236"/>
    </source>
</evidence>
<dbReference type="InterPro" id="IPR042529">
    <property type="entry name" value="IF_2B-like_C"/>
</dbReference>
<organism evidence="10 11">
    <name type="scientific">Prymnesium parvum</name>
    <name type="common">Toxic golden alga</name>
    <dbReference type="NCBI Taxonomy" id="97485"/>
    <lineage>
        <taxon>Eukaryota</taxon>
        <taxon>Haptista</taxon>
        <taxon>Haptophyta</taxon>
        <taxon>Prymnesiophyceae</taxon>
        <taxon>Prymnesiales</taxon>
        <taxon>Prymnesiaceae</taxon>
        <taxon>Prymnesium</taxon>
    </lineage>
</organism>